<dbReference type="AlphaFoldDB" id="A0AAJ8DZF6"/>
<protein>
    <submittedName>
        <fullName evidence="1">Uncharacterized protein</fullName>
    </submittedName>
</protein>
<reference evidence="1" key="2">
    <citation type="submission" date="2025-08" db="UniProtKB">
        <authorList>
            <consortium name="RefSeq"/>
        </authorList>
    </citation>
    <scope>IDENTIFICATION</scope>
</reference>
<evidence type="ECO:0000313" key="1">
    <source>
        <dbReference type="RefSeq" id="XP_059601086.1"/>
    </source>
</evidence>
<dbReference type="RefSeq" id="XP_059601086.1">
    <property type="nucleotide sequence ID" value="XM_059748703.1"/>
</dbReference>
<accession>A0AAJ8DZF6</accession>
<proteinExistence type="predicted"/>
<dbReference type="GeneID" id="84591523"/>
<gene>
    <name evidence="1" type="ORF">An07g09420</name>
</gene>
<sequence length="87" mass="10575">MVMVIRHWVVPTLFASLKKEFDKDYDHDQLIPVVGRWWEIGYYYLELFYSRRREERIREKSVNVKSIEDDKCKGIKRNTPASSRSHQ</sequence>
<name>A0AAJ8DZF6_ASPNG</name>
<dbReference type="KEGG" id="ang:An07g09420"/>
<reference evidence="1" key="1">
    <citation type="submission" date="2025-02" db="EMBL/GenBank/DDBJ databases">
        <authorList>
            <consortium name="NCBI Genome Project"/>
        </authorList>
    </citation>
    <scope>NUCLEOTIDE SEQUENCE</scope>
</reference>
<organism evidence="1">
    <name type="scientific">Aspergillus niger</name>
    <dbReference type="NCBI Taxonomy" id="5061"/>
    <lineage>
        <taxon>Eukaryota</taxon>
        <taxon>Fungi</taxon>
        <taxon>Dikarya</taxon>
        <taxon>Ascomycota</taxon>
        <taxon>Pezizomycotina</taxon>
        <taxon>Eurotiomycetes</taxon>
        <taxon>Eurotiomycetidae</taxon>
        <taxon>Eurotiales</taxon>
        <taxon>Aspergillaceae</taxon>
        <taxon>Aspergillus</taxon>
        <taxon>Aspergillus subgen. Circumdati</taxon>
    </lineage>
</organism>
<dbReference type="VEuPathDB" id="FungiDB:An07g09420"/>